<protein>
    <submittedName>
        <fullName evidence="1">G4999 protein</fullName>
    </submittedName>
</protein>
<keyword evidence="2" id="KW-1185">Reference proteome</keyword>
<organism evidence="1 2">
    <name type="scientific">Coccomyxa viridis</name>
    <dbReference type="NCBI Taxonomy" id="1274662"/>
    <lineage>
        <taxon>Eukaryota</taxon>
        <taxon>Viridiplantae</taxon>
        <taxon>Chlorophyta</taxon>
        <taxon>core chlorophytes</taxon>
        <taxon>Trebouxiophyceae</taxon>
        <taxon>Trebouxiophyceae incertae sedis</taxon>
        <taxon>Coccomyxaceae</taxon>
        <taxon>Coccomyxa</taxon>
    </lineage>
</organism>
<evidence type="ECO:0000313" key="2">
    <source>
        <dbReference type="Proteomes" id="UP001497392"/>
    </source>
</evidence>
<dbReference type="EMBL" id="CAXHTA020000007">
    <property type="protein sequence ID" value="CAL5222606.1"/>
    <property type="molecule type" value="Genomic_DNA"/>
</dbReference>
<name>A0ABP1FUA5_9CHLO</name>
<reference evidence="1 2" key="1">
    <citation type="submission" date="2024-06" db="EMBL/GenBank/DDBJ databases">
        <authorList>
            <person name="Kraege A."/>
            <person name="Thomma B."/>
        </authorList>
    </citation>
    <scope>NUCLEOTIDE SEQUENCE [LARGE SCALE GENOMIC DNA]</scope>
</reference>
<sequence>MIAEMQELPDDILLLIARQVLDKEEGLRLWGKLSSACRRLWSFRLPSEPTYFLNDRLTDQGKIWALERIQQACKLNLAVSARSDGQHDVLWDGAGAMMQASGGLTRLETLVLSDSGNASSMQLCDPLVQMLLLGAGSLTALSIHLRTIPRSPILQHLHLRHLEVVVSSST</sequence>
<evidence type="ECO:0000313" key="1">
    <source>
        <dbReference type="EMBL" id="CAL5222606.1"/>
    </source>
</evidence>
<comment type="caution">
    <text evidence="1">The sequence shown here is derived from an EMBL/GenBank/DDBJ whole genome shotgun (WGS) entry which is preliminary data.</text>
</comment>
<accession>A0ABP1FUA5</accession>
<gene>
    <name evidence="1" type="primary">g4999</name>
    <name evidence="1" type="ORF">VP750_LOCUS4265</name>
</gene>
<proteinExistence type="predicted"/>
<dbReference type="Proteomes" id="UP001497392">
    <property type="component" value="Unassembled WGS sequence"/>
</dbReference>